<reference evidence="2 3" key="1">
    <citation type="submission" date="2021-05" db="EMBL/GenBank/DDBJ databases">
        <title>Molecular characterization for Shewanella algae harboring chromosomal blaOXA-55-like strains isolated from clinical and environment sample.</title>
        <authorList>
            <person name="Ohama Y."/>
            <person name="Aoki K."/>
            <person name="Harada S."/>
            <person name="Moriya K."/>
            <person name="Ishii Y."/>
            <person name="Tateda K."/>
        </authorList>
    </citation>
    <scope>NUCLEOTIDE SEQUENCE [LARGE SCALE GENOMIC DNA]</scope>
    <source>
        <strain evidence="2 3">MBTL60-118</strain>
    </source>
</reference>
<organism evidence="2 3">
    <name type="scientific">Shewanella colwelliana</name>
    <name type="common">Alteromonas colwelliana</name>
    <dbReference type="NCBI Taxonomy" id="23"/>
    <lineage>
        <taxon>Bacteria</taxon>
        <taxon>Pseudomonadati</taxon>
        <taxon>Pseudomonadota</taxon>
        <taxon>Gammaproteobacteria</taxon>
        <taxon>Alteromonadales</taxon>
        <taxon>Shewanellaceae</taxon>
        <taxon>Shewanella</taxon>
    </lineage>
</organism>
<evidence type="ECO:0008006" key="4">
    <source>
        <dbReference type="Google" id="ProtNLM"/>
    </source>
</evidence>
<feature type="transmembrane region" description="Helical" evidence="1">
    <location>
        <begin position="6"/>
        <end position="25"/>
    </location>
</feature>
<keyword evidence="1" id="KW-0472">Membrane</keyword>
<evidence type="ECO:0000256" key="1">
    <source>
        <dbReference type="SAM" id="Phobius"/>
    </source>
</evidence>
<accession>A0ABQ4P166</accession>
<dbReference type="Proteomes" id="UP000773469">
    <property type="component" value="Unassembled WGS sequence"/>
</dbReference>
<name>A0ABQ4P166_SHECO</name>
<protein>
    <recommendedName>
        <fullName evidence="4">Cold-shock protein</fullName>
    </recommendedName>
</protein>
<comment type="caution">
    <text evidence="2">The sequence shown here is derived from an EMBL/GenBank/DDBJ whole genome shotgun (WGS) entry which is preliminary data.</text>
</comment>
<proteinExistence type="predicted"/>
<evidence type="ECO:0000313" key="3">
    <source>
        <dbReference type="Proteomes" id="UP000773469"/>
    </source>
</evidence>
<keyword evidence="1" id="KW-0812">Transmembrane</keyword>
<dbReference type="EMBL" id="BPEU01000014">
    <property type="protein sequence ID" value="GIU41255.1"/>
    <property type="molecule type" value="Genomic_DNA"/>
</dbReference>
<dbReference type="Pfam" id="PF06961">
    <property type="entry name" value="DUF1294"/>
    <property type="match status" value="1"/>
</dbReference>
<evidence type="ECO:0000313" key="2">
    <source>
        <dbReference type="EMBL" id="GIU41255.1"/>
    </source>
</evidence>
<keyword evidence="3" id="KW-1185">Reference proteome</keyword>
<keyword evidence="1" id="KW-1133">Transmembrane helix</keyword>
<gene>
    <name evidence="2" type="ORF">TUM3794_21530</name>
</gene>
<sequence>MQSLPVDALYYFLVLSLTAFTTFAIDKRAAQLNRRRISERSLQILSLLGGWPGALLAQQTLRHKSQKRSFRIGLWLAVMINSAILIWLTYQGYLSSFSLIDWVS</sequence>
<dbReference type="InterPro" id="IPR010718">
    <property type="entry name" value="DUF1294"/>
</dbReference>
<feature type="transmembrane region" description="Helical" evidence="1">
    <location>
        <begin position="72"/>
        <end position="90"/>
    </location>
</feature>